<evidence type="ECO:0000313" key="5">
    <source>
        <dbReference type="Proteomes" id="UP001596145"/>
    </source>
</evidence>
<dbReference type="CDD" id="cd00293">
    <property type="entry name" value="USP-like"/>
    <property type="match status" value="1"/>
</dbReference>
<proteinExistence type="inferred from homology"/>
<comment type="similarity">
    <text evidence="1">Belongs to the universal stress protein A family.</text>
</comment>
<evidence type="ECO:0000259" key="3">
    <source>
        <dbReference type="Pfam" id="PF00582"/>
    </source>
</evidence>
<reference evidence="4 5" key="1">
    <citation type="journal article" date="2019" name="Int. J. Syst. Evol. Microbiol.">
        <title>The Global Catalogue of Microorganisms (GCM) 10K type strain sequencing project: providing services to taxonomists for standard genome sequencing and annotation.</title>
        <authorList>
            <consortium name="The Broad Institute Genomics Platform"/>
            <consortium name="The Broad Institute Genome Sequencing Center for Infectious Disease"/>
            <person name="Wu L."/>
            <person name="Ma J."/>
        </authorList>
    </citation>
    <scope>NUCLEOTIDE SEQUENCE [LARGE SCALE GENOMIC DNA]</scope>
    <source>
        <strain evidence="4 5">CGMCC 1.16026</strain>
    </source>
</reference>
<dbReference type="PRINTS" id="PR01438">
    <property type="entry name" value="UNVRSLSTRESS"/>
</dbReference>
<gene>
    <name evidence="4" type="ORF">ACFPJA_17220</name>
</gene>
<sequence length="159" mass="17471">MYKHILYPTDGSAGSEAAIAHVREIAEAFDATVHVLHVVDTRQFSLGMSGNYMSGPKGYGRDRPSEDERKRELEERATPFVEELAGEFEGIETIPAVRGGNPHKVILEYIDENDIDLVVMGTEGRTGVERYLLGSVSEKVVRLADPPVVTVRADAADDE</sequence>
<feature type="domain" description="UspA" evidence="3">
    <location>
        <begin position="1"/>
        <end position="152"/>
    </location>
</feature>
<keyword evidence="5" id="KW-1185">Reference proteome</keyword>
<comment type="caution">
    <text evidence="4">The sequence shown here is derived from an EMBL/GenBank/DDBJ whole genome shotgun (WGS) entry which is preliminary data.</text>
</comment>
<dbReference type="PANTHER" id="PTHR46268">
    <property type="entry name" value="STRESS RESPONSE PROTEIN NHAX"/>
    <property type="match status" value="1"/>
</dbReference>
<feature type="region of interest" description="Disordered" evidence="2">
    <location>
        <begin position="55"/>
        <end position="77"/>
    </location>
</feature>
<dbReference type="RefSeq" id="WP_122104722.1">
    <property type="nucleotide sequence ID" value="NZ_JBHSKV010000024.1"/>
</dbReference>
<accession>A0ABD5QWG5</accession>
<dbReference type="EMBL" id="JBHSKV010000024">
    <property type="protein sequence ID" value="MFC5136451.1"/>
    <property type="molecule type" value="Genomic_DNA"/>
</dbReference>
<dbReference type="Pfam" id="PF00582">
    <property type="entry name" value="Usp"/>
    <property type="match status" value="1"/>
</dbReference>
<dbReference type="SUPFAM" id="SSF52402">
    <property type="entry name" value="Adenine nucleotide alpha hydrolases-like"/>
    <property type="match status" value="1"/>
</dbReference>
<dbReference type="Gene3D" id="3.40.50.620">
    <property type="entry name" value="HUPs"/>
    <property type="match status" value="1"/>
</dbReference>
<evidence type="ECO:0000256" key="2">
    <source>
        <dbReference type="SAM" id="MobiDB-lite"/>
    </source>
</evidence>
<protein>
    <submittedName>
        <fullName evidence="4">Universal stress protein</fullName>
    </submittedName>
</protein>
<feature type="compositionally biased region" description="Basic and acidic residues" evidence="2">
    <location>
        <begin position="59"/>
        <end position="77"/>
    </location>
</feature>
<dbReference type="Proteomes" id="UP001596145">
    <property type="component" value="Unassembled WGS sequence"/>
</dbReference>
<dbReference type="InterPro" id="IPR014729">
    <property type="entry name" value="Rossmann-like_a/b/a_fold"/>
</dbReference>
<dbReference type="InterPro" id="IPR006016">
    <property type="entry name" value="UspA"/>
</dbReference>
<evidence type="ECO:0000256" key="1">
    <source>
        <dbReference type="ARBA" id="ARBA00008791"/>
    </source>
</evidence>
<organism evidence="4 5">
    <name type="scientific">Halorubrum glutamatedens</name>
    <dbReference type="NCBI Taxonomy" id="2707018"/>
    <lineage>
        <taxon>Archaea</taxon>
        <taxon>Methanobacteriati</taxon>
        <taxon>Methanobacteriota</taxon>
        <taxon>Stenosarchaea group</taxon>
        <taxon>Halobacteria</taxon>
        <taxon>Halobacteriales</taxon>
        <taxon>Haloferacaceae</taxon>
        <taxon>Halorubrum</taxon>
    </lineage>
</organism>
<dbReference type="AlphaFoldDB" id="A0ABD5QWG5"/>
<evidence type="ECO:0000313" key="4">
    <source>
        <dbReference type="EMBL" id="MFC5136451.1"/>
    </source>
</evidence>
<name>A0ABD5QWG5_9EURY</name>
<dbReference type="InterPro" id="IPR006015">
    <property type="entry name" value="Universal_stress_UspA"/>
</dbReference>
<dbReference type="PANTHER" id="PTHR46268:SF6">
    <property type="entry name" value="UNIVERSAL STRESS PROTEIN UP12"/>
    <property type="match status" value="1"/>
</dbReference>